<dbReference type="EMBL" id="NOXS01000032">
    <property type="protein sequence ID" value="OYQ18652.1"/>
    <property type="molecule type" value="Genomic_DNA"/>
</dbReference>
<dbReference type="Gene3D" id="1.50.10.10">
    <property type="match status" value="1"/>
</dbReference>
<dbReference type="OrthoDB" id="9806359at2"/>
<sequence length="385" mass="43064">MNIKSTAQDWADRCRAWLRDAHLPLWAKYGVDRAGWGFHERLDAATLAPTGPDQRRSMVCARQLYLWSAASRAFGLAEHRALAERAYQTLVERFPDRENGGWVFSLKSDGSLLDGRKDFYAHAFILFALGHYAPIGAQGTEALMLARVTWGLLQKKLMRPQGWLAAEASSHWHIGSDRLVQNPHMHLFEALLTLAEVDPTGGYDRGAQHLITLFETRLFDGTLGEFFDADGRASGAEGQILEPGHHFEWAWLLRDAARVLGEPRLVPLADRLTHWAESTGTDTTHGGTYDQISRTGDILQPDKRIWPQSEAVKTYATAYAAAPSAETLAPLLARLSFLFDYYLLPDGRWHEHLRADLTPIAPYLPASTPYHIAFALLEALKALEA</sequence>
<reference evidence="3 4" key="1">
    <citation type="submission" date="2017-07" db="EMBL/GenBank/DDBJ databases">
        <title>Elstera cyanobacteriorum sp. nov., a novel bacterium isolated from cyanobacterial aggregates in a eutrophic lake.</title>
        <authorList>
            <person name="Cai H."/>
        </authorList>
    </citation>
    <scope>NUCLEOTIDE SEQUENCE [LARGE SCALE GENOMIC DNA]</scope>
    <source>
        <strain evidence="3 4">TH019</strain>
    </source>
</reference>
<dbReference type="PANTHER" id="PTHR15108">
    <property type="entry name" value="N-ACYLGLUCOSAMINE-2-EPIMERASE"/>
    <property type="match status" value="1"/>
</dbReference>
<accession>A0A255XP24</accession>
<evidence type="ECO:0008006" key="5">
    <source>
        <dbReference type="Google" id="ProtNLM"/>
    </source>
</evidence>
<dbReference type="InterPro" id="IPR012341">
    <property type="entry name" value="6hp_glycosidase-like_sf"/>
</dbReference>
<protein>
    <recommendedName>
        <fullName evidence="5">Mannose-6-phosphate isomerase</fullName>
    </recommendedName>
</protein>
<comment type="caution">
    <text evidence="3">The sequence shown here is derived from an EMBL/GenBank/DDBJ whole genome shotgun (WGS) entry which is preliminary data.</text>
</comment>
<dbReference type="SUPFAM" id="SSF48208">
    <property type="entry name" value="Six-hairpin glycosidases"/>
    <property type="match status" value="1"/>
</dbReference>
<evidence type="ECO:0000256" key="2">
    <source>
        <dbReference type="ARBA" id="ARBA00023235"/>
    </source>
</evidence>
<dbReference type="InterPro" id="IPR010819">
    <property type="entry name" value="AGE/CE"/>
</dbReference>
<dbReference type="RefSeq" id="WP_094408915.1">
    <property type="nucleotide sequence ID" value="NZ_BMJZ01000001.1"/>
</dbReference>
<name>A0A255XP24_9PROT</name>
<dbReference type="InterPro" id="IPR008928">
    <property type="entry name" value="6-hairpin_glycosidase_sf"/>
</dbReference>
<evidence type="ECO:0000256" key="1">
    <source>
        <dbReference type="ARBA" id="ARBA00008558"/>
    </source>
</evidence>
<dbReference type="Proteomes" id="UP000216361">
    <property type="component" value="Unassembled WGS sequence"/>
</dbReference>
<proteinExistence type="inferred from homology"/>
<comment type="similarity">
    <text evidence="1">Belongs to the N-acylglucosamine 2-epimerase family.</text>
</comment>
<dbReference type="GO" id="GO:0016853">
    <property type="term" value="F:isomerase activity"/>
    <property type="evidence" value="ECO:0007669"/>
    <property type="project" value="UniProtKB-KW"/>
</dbReference>
<dbReference type="AlphaFoldDB" id="A0A255XP24"/>
<evidence type="ECO:0000313" key="3">
    <source>
        <dbReference type="EMBL" id="OYQ18652.1"/>
    </source>
</evidence>
<dbReference type="Pfam" id="PF07221">
    <property type="entry name" value="GlcNAc_2-epim"/>
    <property type="match status" value="1"/>
</dbReference>
<dbReference type="GO" id="GO:0005975">
    <property type="term" value="P:carbohydrate metabolic process"/>
    <property type="evidence" value="ECO:0007669"/>
    <property type="project" value="InterPro"/>
</dbReference>
<organism evidence="3 4">
    <name type="scientific">Elstera cyanobacteriorum</name>
    <dbReference type="NCBI Taxonomy" id="2022747"/>
    <lineage>
        <taxon>Bacteria</taxon>
        <taxon>Pseudomonadati</taxon>
        <taxon>Pseudomonadota</taxon>
        <taxon>Alphaproteobacteria</taxon>
        <taxon>Rhodospirillales</taxon>
        <taxon>Rhodospirillaceae</taxon>
        <taxon>Elstera</taxon>
    </lineage>
</organism>
<gene>
    <name evidence="3" type="ORF">CHR90_10320</name>
</gene>
<evidence type="ECO:0000313" key="4">
    <source>
        <dbReference type="Proteomes" id="UP000216361"/>
    </source>
</evidence>
<keyword evidence="4" id="KW-1185">Reference proteome</keyword>
<keyword evidence="2" id="KW-0413">Isomerase</keyword>